<dbReference type="PANTHER" id="PTHR33375:SF1">
    <property type="entry name" value="CHROMOSOME-PARTITIONING PROTEIN PARB-RELATED"/>
    <property type="match status" value="1"/>
</dbReference>
<dbReference type="Pfam" id="PF02195">
    <property type="entry name" value="ParB_N"/>
    <property type="match status" value="1"/>
</dbReference>
<accession>A0A4Y8P7L8</accession>
<keyword evidence="6" id="KW-1185">Reference proteome</keyword>
<comment type="similarity">
    <text evidence="1">Belongs to the ParB family.</text>
</comment>
<sequence>MKSIDKKKKPLLKQDSKFSLIPVDQIVLSQDNPRKHFQEEQIEELAVSIEEIGLIHPILVRPAANNTYEIISGERRWRACKKLKKPFIECFIHPMDDKMALQVRIVENIQRQNLNPIEEAQGYKKLLDGGMSIAELSSVIGKGRDYISRMVMLLSLPEAAKEAIITGKMAKRTGWYIARIPVPKLRAIVASEAIAKNLTVTQVAQIVLENYLLDLRKATFSISVPDLVPGVPSCLDCSKRTGNSKDLFDDIKDEMICTDPECFAQKREADWRRQCLLAHTENKEILNDEESFKHFVPGTSRLRTDSQFVDIDDVCEWDKKERKWSSLLAEELKPMNGRALLRMYLARSPMGTIHSFVKKEEALLALRRHGITFANKAIKEWTEKENARKERKKKEEFLNLSCYSLLQKVCEKAKKDKMWSFYNIMLCLALRVVPREVSTFVFQRHHYKLGTEEESMQIIEKIEEKESMAILLDLFFSTDLYLSSYTDLPPLLVRVCKILDIDVSKVVEEINSINMSDKSILFPYKKRKSLKVY</sequence>
<dbReference type="GO" id="GO:0007059">
    <property type="term" value="P:chromosome segregation"/>
    <property type="evidence" value="ECO:0007669"/>
    <property type="project" value="UniProtKB-KW"/>
</dbReference>
<dbReference type="InterPro" id="IPR003115">
    <property type="entry name" value="ParB_N"/>
</dbReference>
<keyword evidence="2" id="KW-0159">Chromosome partition</keyword>
<dbReference type="Pfam" id="PF17762">
    <property type="entry name" value="HTH_ParB"/>
    <property type="match status" value="1"/>
</dbReference>
<dbReference type="PANTHER" id="PTHR33375">
    <property type="entry name" value="CHROMOSOME-PARTITIONING PROTEIN PARB-RELATED"/>
    <property type="match status" value="1"/>
</dbReference>
<dbReference type="Gene3D" id="1.10.10.2830">
    <property type="match status" value="1"/>
</dbReference>
<gene>
    <name evidence="5" type="ORF">A7Q10_02360</name>
</gene>
<dbReference type="OrthoDB" id="9802051at2"/>
<dbReference type="EMBL" id="LXQC01000187">
    <property type="protein sequence ID" value="TFE66195.1"/>
    <property type="molecule type" value="Genomic_DNA"/>
</dbReference>
<keyword evidence="3" id="KW-0238">DNA-binding</keyword>
<comment type="caution">
    <text evidence="5">The sequence shown here is derived from an EMBL/GenBank/DDBJ whole genome shotgun (WGS) entry which is preliminary data.</text>
</comment>
<dbReference type="InterPro" id="IPR050336">
    <property type="entry name" value="Chromosome_partition/occlusion"/>
</dbReference>
<dbReference type="FunFam" id="3.90.1530.30:FF:000001">
    <property type="entry name" value="Chromosome partitioning protein ParB"/>
    <property type="match status" value="1"/>
</dbReference>
<evidence type="ECO:0000313" key="5">
    <source>
        <dbReference type="EMBL" id="TFE66195.1"/>
    </source>
</evidence>
<dbReference type="Gene3D" id="3.90.1530.30">
    <property type="match status" value="1"/>
</dbReference>
<evidence type="ECO:0000256" key="3">
    <source>
        <dbReference type="ARBA" id="ARBA00023125"/>
    </source>
</evidence>
<reference evidence="5 6" key="1">
    <citation type="submission" date="2016-05" db="EMBL/GenBank/DDBJ databases">
        <title>Diversity and Homogeneity among Thermoacidophilic Verrucomicrobia Methanotrophs Linked with Geographical Origin.</title>
        <authorList>
            <person name="Erikstad H.-A."/>
            <person name="Smestad N.B."/>
            <person name="Ceballos R.M."/>
            <person name="Birkeland N.-K."/>
        </authorList>
    </citation>
    <scope>NUCLEOTIDE SEQUENCE [LARGE SCALE GENOMIC DNA]</scope>
    <source>
        <strain evidence="5 6">Phi</strain>
    </source>
</reference>
<dbReference type="SMART" id="SM00470">
    <property type="entry name" value="ParB"/>
    <property type="match status" value="1"/>
</dbReference>
<proteinExistence type="inferred from homology"/>
<evidence type="ECO:0000313" key="6">
    <source>
        <dbReference type="Proteomes" id="UP000297713"/>
    </source>
</evidence>
<organism evidence="5 6">
    <name type="scientific">Methylacidiphilum caldifontis</name>
    <dbReference type="NCBI Taxonomy" id="2795386"/>
    <lineage>
        <taxon>Bacteria</taxon>
        <taxon>Pseudomonadati</taxon>
        <taxon>Verrucomicrobiota</taxon>
        <taxon>Methylacidiphilae</taxon>
        <taxon>Methylacidiphilales</taxon>
        <taxon>Methylacidiphilaceae</taxon>
        <taxon>Methylacidiphilum (ex Ratnadevi et al. 2023)</taxon>
    </lineage>
</organism>
<dbReference type="FunFam" id="1.10.10.2830:FF:000001">
    <property type="entry name" value="Chromosome partitioning protein ParB"/>
    <property type="match status" value="1"/>
</dbReference>
<evidence type="ECO:0000256" key="2">
    <source>
        <dbReference type="ARBA" id="ARBA00022829"/>
    </source>
</evidence>
<evidence type="ECO:0000256" key="1">
    <source>
        <dbReference type="ARBA" id="ARBA00006295"/>
    </source>
</evidence>
<protein>
    <submittedName>
        <fullName evidence="5">Chromosome partitioning protein ParB</fullName>
    </submittedName>
</protein>
<feature type="domain" description="ParB-like N-terminal" evidence="4">
    <location>
        <begin position="19"/>
        <end position="109"/>
    </location>
</feature>
<dbReference type="InterPro" id="IPR004437">
    <property type="entry name" value="ParB/RepB/Spo0J"/>
</dbReference>
<dbReference type="GO" id="GO:0005694">
    <property type="term" value="C:chromosome"/>
    <property type="evidence" value="ECO:0007669"/>
    <property type="project" value="TreeGrafter"/>
</dbReference>
<dbReference type="GO" id="GO:0003677">
    <property type="term" value="F:DNA binding"/>
    <property type="evidence" value="ECO:0007669"/>
    <property type="project" value="UniProtKB-KW"/>
</dbReference>
<dbReference type="AlphaFoldDB" id="A0A4Y8P7L8"/>
<evidence type="ECO:0000259" key="4">
    <source>
        <dbReference type="SMART" id="SM00470"/>
    </source>
</evidence>
<dbReference type="InterPro" id="IPR036086">
    <property type="entry name" value="ParB/Sulfiredoxin_sf"/>
</dbReference>
<dbReference type="CDD" id="cd16396">
    <property type="entry name" value="Noc_N"/>
    <property type="match status" value="1"/>
</dbReference>
<dbReference type="NCBIfam" id="TIGR00180">
    <property type="entry name" value="parB_part"/>
    <property type="match status" value="1"/>
</dbReference>
<dbReference type="Proteomes" id="UP000297713">
    <property type="component" value="Unassembled WGS sequence"/>
</dbReference>
<name>A0A4Y8P7L8_9BACT</name>
<dbReference type="SUPFAM" id="SSF110849">
    <property type="entry name" value="ParB/Sulfiredoxin"/>
    <property type="match status" value="1"/>
</dbReference>
<dbReference type="InterPro" id="IPR041468">
    <property type="entry name" value="HTH_ParB/Spo0J"/>
</dbReference>